<evidence type="ECO:0000256" key="1">
    <source>
        <dbReference type="SAM" id="MobiDB-lite"/>
    </source>
</evidence>
<dbReference type="InterPro" id="IPR038740">
    <property type="entry name" value="BioF2-like_GNAT_dom"/>
</dbReference>
<dbReference type="SUPFAM" id="SSF55729">
    <property type="entry name" value="Acyl-CoA N-acyltransferases (Nat)"/>
    <property type="match status" value="1"/>
</dbReference>
<evidence type="ECO:0000313" key="3">
    <source>
        <dbReference type="EMBL" id="AUT69402.1"/>
    </source>
</evidence>
<dbReference type="Pfam" id="PF13480">
    <property type="entry name" value="Acetyltransf_6"/>
    <property type="match status" value="1"/>
</dbReference>
<evidence type="ECO:0000259" key="2">
    <source>
        <dbReference type="Pfam" id="PF13480"/>
    </source>
</evidence>
<sequence length="382" mass="42123">MSDTCAPRYKASQHLFRGSGDEKMDNESKLSRRAHAGCADSSGKTTDSGRTHAKGELASGLSERSIFHEPWWLEAATNGAWKVAEVKHGNTVIGEMPYTLSKKALWQISTLPPLTRTLGPVIRPHQSVAGEREWSQRLGIARDLIAQLPRCAWFHQLMDPRVSEAEALAFRLEGFSVNVAFTLIADCWTDEATAFSALKGTTRTAVRRAQECLTVRSIDSAKEFLDFYNANLAARKLENVYGAATMDRLLHEVMKREAGTLIGAFDAKGALVAGSAMLWDTRAAYYFLTARRPDAHSGAVSLMLWSAMRIAGERGLIFDFDGVSTPGILKFLGGFGGRLVRRFEIERTMPVYAALRTTLHRARAITTYARPAQATAGEPQRI</sequence>
<protein>
    <submittedName>
        <fullName evidence="3">GNAT family N-acetyltransferase</fullName>
    </submittedName>
</protein>
<feature type="domain" description="BioF2-like acetyltransferase" evidence="2">
    <location>
        <begin position="201"/>
        <end position="320"/>
    </location>
</feature>
<dbReference type="AlphaFoldDB" id="A0AAN1J8X5"/>
<proteinExistence type="predicted"/>
<feature type="region of interest" description="Disordered" evidence="1">
    <location>
        <begin position="16"/>
        <end position="53"/>
    </location>
</feature>
<dbReference type="Proteomes" id="UP000236649">
    <property type="component" value="Chromosome 1"/>
</dbReference>
<dbReference type="KEGG" id="phs:C2L64_14745"/>
<organism evidence="3 4">
    <name type="scientific">Paraburkholderia hospita</name>
    <dbReference type="NCBI Taxonomy" id="169430"/>
    <lineage>
        <taxon>Bacteria</taxon>
        <taxon>Pseudomonadati</taxon>
        <taxon>Pseudomonadota</taxon>
        <taxon>Betaproteobacteria</taxon>
        <taxon>Burkholderiales</taxon>
        <taxon>Burkholderiaceae</taxon>
        <taxon>Paraburkholderia</taxon>
    </lineage>
</organism>
<evidence type="ECO:0000313" key="4">
    <source>
        <dbReference type="Proteomes" id="UP000236649"/>
    </source>
</evidence>
<dbReference type="Gene3D" id="3.40.630.30">
    <property type="match status" value="1"/>
</dbReference>
<accession>A0AAN1J8X5</accession>
<reference evidence="3 4" key="1">
    <citation type="submission" date="2018-01" db="EMBL/GenBank/DDBJ databases">
        <title>Species boundaries and ecological features among Paraburkholderia terrae DSMZ17804T, P. hospita DSMZ17164T and P. caribensis DSMZ13236T.</title>
        <authorList>
            <person name="Pratama A.A."/>
        </authorList>
    </citation>
    <scope>NUCLEOTIDE SEQUENCE [LARGE SCALE GENOMIC DNA]</scope>
    <source>
        <strain evidence="3 4">DSM 17164</strain>
    </source>
</reference>
<name>A0AAN1J8X5_9BURK</name>
<feature type="compositionally biased region" description="Basic and acidic residues" evidence="1">
    <location>
        <begin position="19"/>
        <end position="30"/>
    </location>
</feature>
<dbReference type="EMBL" id="CP026105">
    <property type="protein sequence ID" value="AUT69402.1"/>
    <property type="molecule type" value="Genomic_DNA"/>
</dbReference>
<gene>
    <name evidence="3" type="ORF">C2L64_14745</name>
</gene>
<dbReference type="InterPro" id="IPR016181">
    <property type="entry name" value="Acyl_CoA_acyltransferase"/>
</dbReference>